<evidence type="ECO:0000256" key="6">
    <source>
        <dbReference type="ARBA" id="ARBA00023239"/>
    </source>
</evidence>
<dbReference type="InterPro" id="IPR018204">
    <property type="entry name" value="Trp_synthase_alpha_AS"/>
</dbReference>
<dbReference type="PANTHER" id="PTHR43406">
    <property type="entry name" value="TRYPTOPHAN SYNTHASE, ALPHA CHAIN"/>
    <property type="match status" value="1"/>
</dbReference>
<dbReference type="InterPro" id="IPR002028">
    <property type="entry name" value="Trp_synthase_suA"/>
</dbReference>
<comment type="similarity">
    <text evidence="8 9">Belongs to the TrpA family.</text>
</comment>
<dbReference type="Proteomes" id="UP001314263">
    <property type="component" value="Unassembled WGS sequence"/>
</dbReference>
<dbReference type="EMBL" id="CAUYUE010000002">
    <property type="protein sequence ID" value="CAK0744552.1"/>
    <property type="molecule type" value="Genomic_DNA"/>
</dbReference>
<proteinExistence type="inferred from homology"/>
<evidence type="ECO:0000256" key="7">
    <source>
        <dbReference type="ARBA" id="ARBA00049047"/>
    </source>
</evidence>
<comment type="subunit">
    <text evidence="2">Tetramer of two alpha and two beta chains.</text>
</comment>
<evidence type="ECO:0000313" key="10">
    <source>
        <dbReference type="EMBL" id="CAK0744552.1"/>
    </source>
</evidence>
<comment type="catalytic activity">
    <reaction evidence="7">
        <text>(1S,2R)-1-C-(indol-3-yl)glycerol 3-phosphate + L-serine = D-glyceraldehyde 3-phosphate + L-tryptophan + H2O</text>
        <dbReference type="Rhea" id="RHEA:10532"/>
        <dbReference type="ChEBI" id="CHEBI:15377"/>
        <dbReference type="ChEBI" id="CHEBI:33384"/>
        <dbReference type="ChEBI" id="CHEBI:57912"/>
        <dbReference type="ChEBI" id="CHEBI:58866"/>
        <dbReference type="ChEBI" id="CHEBI:59776"/>
        <dbReference type="EC" id="4.2.1.20"/>
    </reaction>
</comment>
<dbReference type="GO" id="GO:0004834">
    <property type="term" value="F:tryptophan synthase activity"/>
    <property type="evidence" value="ECO:0007669"/>
    <property type="project" value="UniProtKB-EC"/>
</dbReference>
<dbReference type="SUPFAM" id="SSF51366">
    <property type="entry name" value="Ribulose-phoshate binding barrel"/>
    <property type="match status" value="1"/>
</dbReference>
<dbReference type="InterPro" id="IPR011060">
    <property type="entry name" value="RibuloseP-bd_barrel"/>
</dbReference>
<dbReference type="Gene3D" id="3.20.20.70">
    <property type="entry name" value="Aldolase class I"/>
    <property type="match status" value="1"/>
</dbReference>
<dbReference type="CDD" id="cd04724">
    <property type="entry name" value="Tryptophan_synthase_alpha"/>
    <property type="match status" value="1"/>
</dbReference>
<evidence type="ECO:0000256" key="3">
    <source>
        <dbReference type="ARBA" id="ARBA00022605"/>
    </source>
</evidence>
<evidence type="ECO:0000256" key="5">
    <source>
        <dbReference type="ARBA" id="ARBA00023141"/>
    </source>
</evidence>
<dbReference type="Pfam" id="PF00290">
    <property type="entry name" value="Trp_syntA"/>
    <property type="match status" value="1"/>
</dbReference>
<dbReference type="PANTHER" id="PTHR43406:SF1">
    <property type="entry name" value="TRYPTOPHAN SYNTHASE ALPHA CHAIN, CHLOROPLASTIC"/>
    <property type="match status" value="1"/>
</dbReference>
<reference evidence="10 11" key="1">
    <citation type="submission" date="2023-10" db="EMBL/GenBank/DDBJ databases">
        <authorList>
            <person name="Maclean D."/>
            <person name="Macfadyen A."/>
        </authorList>
    </citation>
    <scope>NUCLEOTIDE SEQUENCE [LARGE SCALE GENOMIC DNA]</scope>
</reference>
<evidence type="ECO:0000313" key="11">
    <source>
        <dbReference type="Proteomes" id="UP001314263"/>
    </source>
</evidence>
<evidence type="ECO:0000256" key="2">
    <source>
        <dbReference type="ARBA" id="ARBA00011270"/>
    </source>
</evidence>
<dbReference type="NCBIfam" id="TIGR00262">
    <property type="entry name" value="trpA"/>
    <property type="match status" value="1"/>
</dbReference>
<organism evidence="10 11">
    <name type="scientific">Coccomyxa viridis</name>
    <dbReference type="NCBI Taxonomy" id="1274662"/>
    <lineage>
        <taxon>Eukaryota</taxon>
        <taxon>Viridiplantae</taxon>
        <taxon>Chlorophyta</taxon>
        <taxon>core chlorophytes</taxon>
        <taxon>Trebouxiophyceae</taxon>
        <taxon>Trebouxiophyceae incertae sedis</taxon>
        <taxon>Coccomyxaceae</taxon>
        <taxon>Coccomyxa</taxon>
    </lineage>
</organism>
<keyword evidence="5" id="KW-0057">Aromatic amino acid biosynthesis</keyword>
<keyword evidence="6" id="KW-0456">Lyase</keyword>
<evidence type="ECO:0008006" key="12">
    <source>
        <dbReference type="Google" id="ProtNLM"/>
    </source>
</evidence>
<dbReference type="PROSITE" id="PS00167">
    <property type="entry name" value="TRP_SYNTHASE_ALPHA"/>
    <property type="match status" value="1"/>
</dbReference>
<evidence type="ECO:0000256" key="4">
    <source>
        <dbReference type="ARBA" id="ARBA00022822"/>
    </source>
</evidence>
<keyword evidence="11" id="KW-1185">Reference proteome</keyword>
<dbReference type="FunFam" id="3.20.20.70:FF:000107">
    <property type="entry name" value="Tryptophan synthase alpha chain, chloroplastic"/>
    <property type="match status" value="1"/>
</dbReference>
<dbReference type="InterPro" id="IPR013785">
    <property type="entry name" value="Aldolase_TIM"/>
</dbReference>
<dbReference type="GO" id="GO:0005829">
    <property type="term" value="C:cytosol"/>
    <property type="evidence" value="ECO:0007669"/>
    <property type="project" value="TreeGrafter"/>
</dbReference>
<evidence type="ECO:0000256" key="8">
    <source>
        <dbReference type="ARBA" id="ARBA00060788"/>
    </source>
</evidence>
<dbReference type="AlphaFoldDB" id="A0AAV1HV67"/>
<evidence type="ECO:0000256" key="9">
    <source>
        <dbReference type="RuleBase" id="RU003662"/>
    </source>
</evidence>
<name>A0AAV1HV67_9CHLO</name>
<evidence type="ECO:0000256" key="1">
    <source>
        <dbReference type="ARBA" id="ARBA00004733"/>
    </source>
</evidence>
<comment type="pathway">
    <text evidence="1">Amino-acid biosynthesis; L-tryptophan biosynthesis; L-tryptophan from chorismate: step 5/5.</text>
</comment>
<comment type="caution">
    <text evidence="10">The sequence shown here is derived from an EMBL/GenBank/DDBJ whole genome shotgun (WGS) entry which is preliminary data.</text>
</comment>
<keyword evidence="3" id="KW-0028">Amino-acid biosynthesis</keyword>
<protein>
    <recommendedName>
        <fullName evidence="12">Tryptophan synthase</fullName>
    </recommendedName>
</protein>
<sequence length="257" mass="27083">MAELKEQGRGAFIPFIVAGDPNMETTEQAILALDRAGADVIELGVPYSDPLADGPTIQAAGTRALAAGCTLDKVIEVVRRVSPKIRAPIIMFTYFNPIMRRGSERFCQQIKEAGASGLLVPDIPLEETGPVRQVATAAGLELVLLTTPTTPTERMEAIAKVSQGFVYLVSVTGVTGQRVSMESRVEGLIQSLHGITDKAVAVGFGVSGPDQAKQIMAWGAEGVIVGSALVKALGDAASPEEGLKQMEELAKSIREAI</sequence>
<dbReference type="HAMAP" id="MF_00131">
    <property type="entry name" value="Trp_synth_alpha"/>
    <property type="match status" value="1"/>
</dbReference>
<gene>
    <name evidence="10" type="ORF">CVIRNUC_001557</name>
</gene>
<accession>A0AAV1HV67</accession>
<keyword evidence="4" id="KW-0822">Tryptophan biosynthesis</keyword>